<name>A0ACC6TY57_9BURK</name>
<protein>
    <submittedName>
        <fullName evidence="1">Uncharacterized protein</fullName>
    </submittedName>
</protein>
<evidence type="ECO:0000313" key="2">
    <source>
        <dbReference type="Proteomes" id="UP001558850"/>
    </source>
</evidence>
<gene>
    <name evidence="1" type="ORF">AB4Y32_10200</name>
</gene>
<proteinExistence type="predicted"/>
<evidence type="ECO:0000313" key="1">
    <source>
        <dbReference type="EMBL" id="MEX3932165.1"/>
    </source>
</evidence>
<sequence length="172" mass="19122">MTKANRRKRRRQSLPPCESSAQLRARLKAFALATRKTGTVMAADFYPLQTQREETIQKILAEGEWIGADTAPGDVAGWQQHGWIFGVEAAGGRLYFARYQFDDHDEPRPVIREILAEPGPAADPWTIAAWFHFPNGWIVKEGCSGPVAPKDALDCPTAVLNAARRFRGTFVA</sequence>
<reference evidence="1" key="1">
    <citation type="submission" date="2024-07" db="EMBL/GenBank/DDBJ databases">
        <title>A survey of Mimosa microsymbionts across Brazilian biomes reveals a high diversity of Paraburkholderia nodulating endemic species, but also that Cupriavidus is common as a symbiont of widespread species.</title>
        <authorList>
            <person name="Rouws L."/>
            <person name="Barauna A."/>
            <person name="Beukes C."/>
            <person name="Rouws J.R.C."/>
            <person name="De Faria S.M."/>
            <person name="Gross E."/>
            <person name="Bueno Dos Reis Junior F."/>
            <person name="Simon M.F."/>
            <person name="Maluk M."/>
            <person name="Odee D.W."/>
            <person name="Kenicer G."/>
            <person name="Young J.P.W."/>
            <person name="Reis V.M."/>
            <person name="Zilli J."/>
            <person name="James E.K."/>
        </authorList>
    </citation>
    <scope>NUCLEOTIDE SEQUENCE</scope>
    <source>
        <strain evidence="1">EG181B</strain>
    </source>
</reference>
<dbReference type="EMBL" id="JBFRCH010000004">
    <property type="protein sequence ID" value="MEX3932165.1"/>
    <property type="molecule type" value="Genomic_DNA"/>
</dbReference>
<comment type="caution">
    <text evidence="1">The sequence shown here is derived from an EMBL/GenBank/DDBJ whole genome shotgun (WGS) entry which is preliminary data.</text>
</comment>
<accession>A0ACC6TY57</accession>
<dbReference type="Proteomes" id="UP001558850">
    <property type="component" value="Unassembled WGS sequence"/>
</dbReference>
<keyword evidence="2" id="KW-1185">Reference proteome</keyword>
<organism evidence="1 2">
    <name type="scientific">Paraburkholderia phymatum</name>
    <dbReference type="NCBI Taxonomy" id="148447"/>
    <lineage>
        <taxon>Bacteria</taxon>
        <taxon>Pseudomonadati</taxon>
        <taxon>Pseudomonadota</taxon>
        <taxon>Betaproteobacteria</taxon>
        <taxon>Burkholderiales</taxon>
        <taxon>Burkholderiaceae</taxon>
        <taxon>Paraburkholderia</taxon>
    </lineage>
</organism>